<dbReference type="SUPFAM" id="SSF52047">
    <property type="entry name" value="RNI-like"/>
    <property type="match status" value="1"/>
</dbReference>
<accession>A0AAD5TCI6</accession>
<dbReference type="GO" id="GO:0031146">
    <property type="term" value="P:SCF-dependent proteasomal ubiquitin-dependent protein catabolic process"/>
    <property type="evidence" value="ECO:0007669"/>
    <property type="project" value="TreeGrafter"/>
</dbReference>
<reference evidence="2" key="1">
    <citation type="submission" date="2020-05" db="EMBL/GenBank/DDBJ databases">
        <title>Phylogenomic resolution of chytrid fungi.</title>
        <authorList>
            <person name="Stajich J.E."/>
            <person name="Amses K."/>
            <person name="Simmons R."/>
            <person name="Seto K."/>
            <person name="Myers J."/>
            <person name="Bonds A."/>
            <person name="Quandt C.A."/>
            <person name="Barry K."/>
            <person name="Liu P."/>
            <person name="Grigoriev I."/>
            <person name="Longcore J.E."/>
            <person name="James T.Y."/>
        </authorList>
    </citation>
    <scope>NUCLEOTIDE SEQUENCE</scope>
    <source>
        <strain evidence="2">JEL0379</strain>
    </source>
</reference>
<evidence type="ECO:0000313" key="3">
    <source>
        <dbReference type="Proteomes" id="UP001212152"/>
    </source>
</evidence>
<dbReference type="SMART" id="SM00367">
    <property type="entry name" value="LRR_CC"/>
    <property type="match status" value="2"/>
</dbReference>
<comment type="caution">
    <text evidence="2">The sequence shown here is derived from an EMBL/GenBank/DDBJ whole genome shotgun (WGS) entry which is preliminary data.</text>
</comment>
<organism evidence="2 3">
    <name type="scientific">Geranomyces variabilis</name>
    <dbReference type="NCBI Taxonomy" id="109894"/>
    <lineage>
        <taxon>Eukaryota</taxon>
        <taxon>Fungi</taxon>
        <taxon>Fungi incertae sedis</taxon>
        <taxon>Chytridiomycota</taxon>
        <taxon>Chytridiomycota incertae sedis</taxon>
        <taxon>Chytridiomycetes</taxon>
        <taxon>Spizellomycetales</taxon>
        <taxon>Powellomycetaceae</taxon>
        <taxon>Geranomyces</taxon>
    </lineage>
</organism>
<evidence type="ECO:0000313" key="2">
    <source>
        <dbReference type="EMBL" id="KAJ3170889.1"/>
    </source>
</evidence>
<dbReference type="EMBL" id="JADGJQ010000091">
    <property type="protein sequence ID" value="KAJ3170889.1"/>
    <property type="molecule type" value="Genomic_DNA"/>
</dbReference>
<gene>
    <name evidence="2" type="ORF">HDU87_008655</name>
</gene>
<dbReference type="AlphaFoldDB" id="A0AAD5TCI6"/>
<dbReference type="Proteomes" id="UP001212152">
    <property type="component" value="Unassembled WGS sequence"/>
</dbReference>
<evidence type="ECO:0008006" key="4">
    <source>
        <dbReference type="Google" id="ProtNLM"/>
    </source>
</evidence>
<dbReference type="InterPro" id="IPR032675">
    <property type="entry name" value="LRR_dom_sf"/>
</dbReference>
<proteinExistence type="predicted"/>
<dbReference type="InterPro" id="IPR006553">
    <property type="entry name" value="Leu-rich_rpt_Cys-con_subtyp"/>
</dbReference>
<dbReference type="PANTHER" id="PTHR13318">
    <property type="entry name" value="PARTNER OF PAIRED, ISOFORM B-RELATED"/>
    <property type="match status" value="1"/>
</dbReference>
<dbReference type="Gene3D" id="3.80.10.10">
    <property type="entry name" value="Ribonuclease Inhibitor"/>
    <property type="match status" value="2"/>
</dbReference>
<evidence type="ECO:0000256" key="1">
    <source>
        <dbReference type="SAM" id="MobiDB-lite"/>
    </source>
</evidence>
<keyword evidence="3" id="KW-1185">Reference proteome</keyword>
<name>A0AAD5TCI6_9FUNG</name>
<protein>
    <recommendedName>
        <fullName evidence="4">F-box domain-containing protein</fullName>
    </recommendedName>
</protein>
<dbReference type="GO" id="GO:0019005">
    <property type="term" value="C:SCF ubiquitin ligase complex"/>
    <property type="evidence" value="ECO:0007669"/>
    <property type="project" value="TreeGrafter"/>
</dbReference>
<feature type="region of interest" description="Disordered" evidence="1">
    <location>
        <begin position="289"/>
        <end position="310"/>
    </location>
</feature>
<sequence>MPPEILRLILDRIREPHKPIAQQKTLAACALVSRRWKPCAQSALWEQPLLCTAQRVHAFLARHILETQHPSKQDSPHHFVRVLDLTAVRFAEPDDTQYLHAIGRSGVRLRTLKLFCDPLDPRTLAYILATCRDVVELKITGSSGGSQSRFFYHLPPVRLMDPSALTSLHTRLAHLRALDLGDLDLSRGDGAALAGIVGASVGARLREFSMPMATRPAEGALSWRDDALVAQVASQCPALTFFCARGRYITDRALECLALNCQQLRLVDLSNCPGITATGVMALLEGEALRPSPPQNWDPTEAPSSVLHRP</sequence>
<dbReference type="PANTHER" id="PTHR13318:SF95">
    <property type="entry name" value="F-BOX PROTEIN YLR352W"/>
    <property type="match status" value="1"/>
</dbReference>